<keyword evidence="10 11" id="KW-0807">Transducer</keyword>
<feature type="transmembrane region" description="Helical" evidence="11">
    <location>
        <begin position="167"/>
        <end position="188"/>
    </location>
</feature>
<dbReference type="SUPFAM" id="SSF81321">
    <property type="entry name" value="Family A G protein-coupled receptor-like"/>
    <property type="match status" value="1"/>
</dbReference>
<keyword evidence="8 11" id="KW-0675">Receptor</keyword>
<dbReference type="InterPro" id="IPR001817">
    <property type="entry name" value="Vasoprsn_rcpt"/>
</dbReference>
<keyword evidence="4 11" id="KW-1133">Transmembrane helix</keyword>
<keyword evidence="7" id="KW-1015">Disulfide bond</keyword>
<dbReference type="FunFam" id="1.20.1070.10:FF:000094">
    <property type="entry name" value="Vasopressin V1a receptor"/>
    <property type="match status" value="1"/>
</dbReference>
<feature type="transmembrane region" description="Helical" evidence="11">
    <location>
        <begin position="215"/>
        <end position="238"/>
    </location>
</feature>
<evidence type="ECO:0000256" key="10">
    <source>
        <dbReference type="ARBA" id="ARBA00023224"/>
    </source>
</evidence>
<dbReference type="SMART" id="SM01164">
    <property type="entry name" value="DUF1856"/>
    <property type="match status" value="1"/>
</dbReference>
<protein>
    <submittedName>
        <fullName evidence="13">Arginine vasopressin receptor 1A</fullName>
    </submittedName>
</protein>
<feature type="transmembrane region" description="Helical" evidence="11">
    <location>
        <begin position="287"/>
        <end position="309"/>
    </location>
</feature>
<sequence length="401" mass="45844">MHTPVHGLLFNGVNQSMVFSPTDDPIMGILGNGTVLPNGSDPFGRNEEVAKIEITVLSITFVVAVIGNVSVLLAMFNTKKKKSRMHLFIRHLSIADLVVAFFQVLPQLCWKITFRFYGPDVLCRIVKHLQVMGMFASTYMMVMMTLDRYIAICHPLKTLQQPTQRSYIMIISTWMCSLVLSMPQYFIFSLSEIKNGSVVYDCWGHFIEPWGVKAYITWITVSIFVIPVFILMICYGFICHSIWKNIRYKTRNTHAGDASKNGLMGINSVSNVTTISRAKLRTVKMTFVIVLVYIICWSPFFIVQMWSVWDENFAWDESENTAVTLSALLASLNSCCNPWIYMIFSGHLLHDFTLCFPCCNKLRYKFKKEDSDSSLRRNTVLTKMTNRSPMCSSGTWKDTET</sequence>
<dbReference type="GO" id="GO:0001992">
    <property type="term" value="P:regulation of systemic arterial blood pressure by vasopressin"/>
    <property type="evidence" value="ECO:0007669"/>
    <property type="project" value="TreeGrafter"/>
</dbReference>
<reference evidence="13" key="1">
    <citation type="submission" date="2025-08" db="UniProtKB">
        <authorList>
            <consortium name="Ensembl"/>
        </authorList>
    </citation>
    <scope>IDENTIFICATION</scope>
</reference>
<feature type="transmembrane region" description="Helical" evidence="11">
    <location>
        <begin position="54"/>
        <end position="75"/>
    </location>
</feature>
<dbReference type="Pfam" id="PF00001">
    <property type="entry name" value="7tm_1"/>
    <property type="match status" value="1"/>
</dbReference>
<dbReference type="InterPro" id="IPR000276">
    <property type="entry name" value="GPCR_Rhodpsn"/>
</dbReference>
<evidence type="ECO:0000256" key="2">
    <source>
        <dbReference type="ARBA" id="ARBA00022475"/>
    </source>
</evidence>
<evidence type="ECO:0000256" key="7">
    <source>
        <dbReference type="ARBA" id="ARBA00023157"/>
    </source>
</evidence>
<evidence type="ECO:0000256" key="5">
    <source>
        <dbReference type="ARBA" id="ARBA00023040"/>
    </source>
</evidence>
<dbReference type="Proteomes" id="UP000472277">
    <property type="component" value="Chromosome 4"/>
</dbReference>
<keyword evidence="5 11" id="KW-0297">G-protein coupled receptor</keyword>
<comment type="subcellular location">
    <subcellularLocation>
        <location evidence="1 11">Cell membrane</location>
        <topology evidence="1 11">Multi-pass membrane protein</topology>
    </subcellularLocation>
</comment>
<name>A0A673XWJ2_SALTR</name>
<evidence type="ECO:0000256" key="3">
    <source>
        <dbReference type="ARBA" id="ARBA00022692"/>
    </source>
</evidence>
<reference evidence="13" key="2">
    <citation type="submission" date="2025-09" db="UniProtKB">
        <authorList>
            <consortium name="Ensembl"/>
        </authorList>
    </citation>
    <scope>IDENTIFICATION</scope>
</reference>
<dbReference type="SMART" id="SM01381">
    <property type="entry name" value="7TM_GPCR_Srsx"/>
    <property type="match status" value="1"/>
</dbReference>
<dbReference type="GO" id="GO:0032870">
    <property type="term" value="P:cellular response to hormone stimulus"/>
    <property type="evidence" value="ECO:0007669"/>
    <property type="project" value="TreeGrafter"/>
</dbReference>
<evidence type="ECO:0000313" key="13">
    <source>
        <dbReference type="Ensembl" id="ENSSTUP00000025816.1"/>
    </source>
</evidence>
<dbReference type="PANTHER" id="PTHR24241:SF17">
    <property type="entry name" value="VASOPRESSIN V1A RECEPTOR"/>
    <property type="match status" value="1"/>
</dbReference>
<proteinExistence type="inferred from homology"/>
<dbReference type="Ensembl" id="ENSSTUT00000027056.1">
    <property type="protein sequence ID" value="ENSSTUP00000025816.1"/>
    <property type="gene ID" value="ENSSTUG00000011238.1"/>
</dbReference>
<dbReference type="InterPro" id="IPR001224">
    <property type="entry name" value="Vprs_V1A_rcpt"/>
</dbReference>
<dbReference type="PRINTS" id="PR00896">
    <property type="entry name" value="VASOPRESSINR"/>
</dbReference>
<evidence type="ECO:0000256" key="11">
    <source>
        <dbReference type="RuleBase" id="RU046427"/>
    </source>
</evidence>
<dbReference type="AlphaFoldDB" id="A0A673XWJ2"/>
<keyword evidence="3 11" id="KW-0812">Transmembrane</keyword>
<evidence type="ECO:0000256" key="4">
    <source>
        <dbReference type="ARBA" id="ARBA00022989"/>
    </source>
</evidence>
<keyword evidence="6 11" id="KW-0472">Membrane</keyword>
<feature type="transmembrane region" description="Helical" evidence="11">
    <location>
        <begin position="87"/>
        <end position="105"/>
    </location>
</feature>
<organism evidence="13 14">
    <name type="scientific">Salmo trutta</name>
    <name type="common">Brown trout</name>
    <dbReference type="NCBI Taxonomy" id="8032"/>
    <lineage>
        <taxon>Eukaryota</taxon>
        <taxon>Metazoa</taxon>
        <taxon>Chordata</taxon>
        <taxon>Craniata</taxon>
        <taxon>Vertebrata</taxon>
        <taxon>Euteleostomi</taxon>
        <taxon>Actinopterygii</taxon>
        <taxon>Neopterygii</taxon>
        <taxon>Teleostei</taxon>
        <taxon>Protacanthopterygii</taxon>
        <taxon>Salmoniformes</taxon>
        <taxon>Salmonidae</taxon>
        <taxon>Salmoninae</taxon>
        <taxon>Salmo</taxon>
    </lineage>
</organism>
<feature type="domain" description="G-protein coupled receptors family 1 profile" evidence="12">
    <location>
        <begin position="67"/>
        <end position="341"/>
    </location>
</feature>
<keyword evidence="2" id="KW-1003">Cell membrane</keyword>
<accession>A0A673XWJ2</accession>
<evidence type="ECO:0000256" key="6">
    <source>
        <dbReference type="ARBA" id="ARBA00023136"/>
    </source>
</evidence>
<dbReference type="GO" id="GO:0005886">
    <property type="term" value="C:plasma membrane"/>
    <property type="evidence" value="ECO:0007669"/>
    <property type="project" value="UniProtKB-SubCell"/>
</dbReference>
<dbReference type="PROSITE" id="PS50262">
    <property type="entry name" value="G_PROTEIN_RECEP_F1_2"/>
    <property type="match status" value="1"/>
</dbReference>
<comment type="caution">
    <text evidence="11">Lacks conserved residue(s) required for the propagation of feature annotation.</text>
</comment>
<evidence type="ECO:0000256" key="9">
    <source>
        <dbReference type="ARBA" id="ARBA00023180"/>
    </source>
</evidence>
<evidence type="ECO:0000256" key="8">
    <source>
        <dbReference type="ARBA" id="ARBA00023170"/>
    </source>
</evidence>
<dbReference type="GeneTree" id="ENSGT01050000244882"/>
<dbReference type="GO" id="GO:0042277">
    <property type="term" value="F:peptide binding"/>
    <property type="evidence" value="ECO:0007669"/>
    <property type="project" value="TreeGrafter"/>
</dbReference>
<feature type="transmembrane region" description="Helical" evidence="11">
    <location>
        <begin position="125"/>
        <end position="146"/>
    </location>
</feature>
<dbReference type="GO" id="GO:0005000">
    <property type="term" value="F:vasopressin receptor activity"/>
    <property type="evidence" value="ECO:0007669"/>
    <property type="project" value="InterPro"/>
</dbReference>
<keyword evidence="9 11" id="KW-0325">Glycoprotein</keyword>
<gene>
    <name evidence="13" type="primary">AVPR1A</name>
</gene>
<evidence type="ECO:0000313" key="14">
    <source>
        <dbReference type="Proteomes" id="UP000472277"/>
    </source>
</evidence>
<evidence type="ECO:0000259" key="12">
    <source>
        <dbReference type="PROSITE" id="PS50262"/>
    </source>
</evidence>
<dbReference type="PANTHER" id="PTHR24241">
    <property type="entry name" value="NEUROPEPTIDE RECEPTOR-RELATED G-PROTEIN COUPLED RECEPTOR"/>
    <property type="match status" value="1"/>
</dbReference>
<dbReference type="InterPro" id="IPR015076">
    <property type="entry name" value="V1R_C"/>
</dbReference>
<dbReference type="InterPro" id="IPR017452">
    <property type="entry name" value="GPCR_Rhodpsn_7TM"/>
</dbReference>
<dbReference type="PRINTS" id="PR00752">
    <property type="entry name" value="VASOPRSNV1AR"/>
</dbReference>
<comment type="similarity">
    <text evidence="11">Belongs to the G-protein coupled receptor 1 family. Vasopressin/oxytocin receptor subfamily.</text>
</comment>
<dbReference type="PROSITE" id="PS00237">
    <property type="entry name" value="G_PROTEIN_RECEP_F1_1"/>
    <property type="match status" value="1"/>
</dbReference>
<keyword evidence="14" id="KW-1185">Reference proteome</keyword>
<dbReference type="Gene3D" id="1.20.1070.10">
    <property type="entry name" value="Rhodopsin 7-helix transmembrane proteins"/>
    <property type="match status" value="1"/>
</dbReference>
<dbReference type="Pfam" id="PF08983">
    <property type="entry name" value="V1R_C"/>
    <property type="match status" value="1"/>
</dbReference>
<evidence type="ECO:0000256" key="1">
    <source>
        <dbReference type="ARBA" id="ARBA00004651"/>
    </source>
</evidence>
<dbReference type="PRINTS" id="PR00237">
    <property type="entry name" value="GPCRRHODOPSN"/>
</dbReference>
<dbReference type="GO" id="GO:0045907">
    <property type="term" value="P:positive regulation of vasoconstriction"/>
    <property type="evidence" value="ECO:0007669"/>
    <property type="project" value="TreeGrafter"/>
</dbReference>